<evidence type="ECO:0000256" key="1">
    <source>
        <dbReference type="ARBA" id="ARBA00023015"/>
    </source>
</evidence>
<evidence type="ECO:0000256" key="4">
    <source>
        <dbReference type="PROSITE-ProRule" id="PRU01091"/>
    </source>
</evidence>
<feature type="DNA-binding region" description="OmpR/PhoB-type" evidence="4">
    <location>
        <begin position="118"/>
        <end position="226"/>
    </location>
</feature>
<protein>
    <submittedName>
        <fullName evidence="6">Winged helix-turn-helix domain-containing protein</fullName>
    </submittedName>
</protein>
<comment type="caution">
    <text evidence="6">The sequence shown here is derived from an EMBL/GenBank/DDBJ whole genome shotgun (WGS) entry which is preliminary data.</text>
</comment>
<evidence type="ECO:0000256" key="2">
    <source>
        <dbReference type="ARBA" id="ARBA00023125"/>
    </source>
</evidence>
<dbReference type="InterPro" id="IPR016032">
    <property type="entry name" value="Sig_transdc_resp-reg_C-effctor"/>
</dbReference>
<sequence length="238" mass="28056">MRPILILTKNLLTERWLQEQLQLLNYEVFCSVTMLKHLQLNPNRPKMIENYQAIIFSETLTNQEIRELQDSVDHENNLLVRKFNEEPTIKEKEVLADLAIDTWIYEDQSLDILRELLATRLSRCQSRTLNNVFFLYQKDDSPKSLMEFKSGLTKKERLAFECLMESETGQVSRDGLCHYIWKGDSNNSRLTQISVLIKRLKYKLEEAGFQNGMIETVWGYGYKLSPKLVQFYSQEAMQ</sequence>
<dbReference type="Proteomes" id="UP000664601">
    <property type="component" value="Unassembled WGS sequence"/>
</dbReference>
<organism evidence="6 7">
    <name type="scientific">Candidatus Enterococcus moelleringii</name>
    <dbReference type="NCBI Taxonomy" id="2815325"/>
    <lineage>
        <taxon>Bacteria</taxon>
        <taxon>Bacillati</taxon>
        <taxon>Bacillota</taxon>
        <taxon>Bacilli</taxon>
        <taxon>Lactobacillales</taxon>
        <taxon>Enterococcaceae</taxon>
        <taxon>Enterococcus</taxon>
    </lineage>
</organism>
<dbReference type="EMBL" id="JAFREM010000015">
    <property type="protein sequence ID" value="MBO1306467.1"/>
    <property type="molecule type" value="Genomic_DNA"/>
</dbReference>
<dbReference type="InterPro" id="IPR001867">
    <property type="entry name" value="OmpR/PhoB-type_DNA-bd"/>
</dbReference>
<evidence type="ECO:0000313" key="7">
    <source>
        <dbReference type="Proteomes" id="UP000664601"/>
    </source>
</evidence>
<keyword evidence="2 4" id="KW-0238">DNA-binding</keyword>
<accession>A0ABS3LA32</accession>
<feature type="domain" description="OmpR/PhoB-type" evidence="5">
    <location>
        <begin position="118"/>
        <end position="226"/>
    </location>
</feature>
<dbReference type="SUPFAM" id="SSF46894">
    <property type="entry name" value="C-terminal effector domain of the bipartite response regulators"/>
    <property type="match status" value="1"/>
</dbReference>
<evidence type="ECO:0000313" key="6">
    <source>
        <dbReference type="EMBL" id="MBO1306467.1"/>
    </source>
</evidence>
<evidence type="ECO:0000256" key="3">
    <source>
        <dbReference type="ARBA" id="ARBA00023163"/>
    </source>
</evidence>
<keyword evidence="1" id="KW-0805">Transcription regulation</keyword>
<dbReference type="RefSeq" id="WP_207673394.1">
    <property type="nucleotide sequence ID" value="NZ_JAFREM010000015.1"/>
</dbReference>
<name>A0ABS3LA32_9ENTE</name>
<keyword evidence="3" id="KW-0804">Transcription</keyword>
<evidence type="ECO:0000259" key="5">
    <source>
        <dbReference type="PROSITE" id="PS51755"/>
    </source>
</evidence>
<keyword evidence="7" id="KW-1185">Reference proteome</keyword>
<reference evidence="6 7" key="1">
    <citation type="submission" date="2021-03" db="EMBL/GenBank/DDBJ databases">
        <title>Enterococcal diversity collection.</title>
        <authorList>
            <person name="Gilmore M.S."/>
            <person name="Schwartzman J."/>
            <person name="Van Tyne D."/>
            <person name="Martin M."/>
            <person name="Earl A.M."/>
            <person name="Manson A.L."/>
            <person name="Straub T."/>
            <person name="Salamzade R."/>
            <person name="Saavedra J."/>
            <person name="Lebreton F."/>
            <person name="Prichula J."/>
            <person name="Schaufler K."/>
            <person name="Gaca A."/>
            <person name="Sgardioli B."/>
            <person name="Wagenaar J."/>
            <person name="Strong T."/>
        </authorList>
    </citation>
    <scope>NUCLEOTIDE SEQUENCE [LARGE SCALE GENOMIC DNA]</scope>
    <source>
        <strain evidence="6 7">669A</strain>
    </source>
</reference>
<gene>
    <name evidence="6" type="ORF">JZO70_09860</name>
</gene>
<dbReference type="SMART" id="SM00862">
    <property type="entry name" value="Trans_reg_C"/>
    <property type="match status" value="1"/>
</dbReference>
<dbReference type="PROSITE" id="PS51755">
    <property type="entry name" value="OMPR_PHOB"/>
    <property type="match status" value="1"/>
</dbReference>
<dbReference type="InterPro" id="IPR036388">
    <property type="entry name" value="WH-like_DNA-bd_sf"/>
</dbReference>
<proteinExistence type="predicted"/>
<dbReference type="Gene3D" id="1.10.10.10">
    <property type="entry name" value="Winged helix-like DNA-binding domain superfamily/Winged helix DNA-binding domain"/>
    <property type="match status" value="1"/>
</dbReference>
<dbReference type="Pfam" id="PF00486">
    <property type="entry name" value="Trans_reg_C"/>
    <property type="match status" value="1"/>
</dbReference>